<dbReference type="NCBIfam" id="TIGR00282">
    <property type="entry name" value="TIGR00282 family metallophosphoesterase"/>
    <property type="match status" value="1"/>
</dbReference>
<dbReference type="SUPFAM" id="SSF56300">
    <property type="entry name" value="Metallo-dependent phosphatases"/>
    <property type="match status" value="1"/>
</dbReference>
<dbReference type="PANTHER" id="PTHR36303:SF1">
    <property type="entry name" value="2',3'-CYCLIC-NUCLEOTIDE 2'-PHOSPHODIESTERASE"/>
    <property type="match status" value="1"/>
</dbReference>
<dbReference type="GO" id="GO:0046872">
    <property type="term" value="F:metal ion binding"/>
    <property type="evidence" value="ECO:0007669"/>
    <property type="project" value="UniProtKB-KW"/>
</dbReference>
<dbReference type="Pfam" id="PF13277">
    <property type="entry name" value="YmdB"/>
    <property type="match status" value="1"/>
</dbReference>
<dbReference type="EMBL" id="JACRSN010000001">
    <property type="protein sequence ID" value="MBC8532590.1"/>
    <property type="molecule type" value="Genomic_DNA"/>
</dbReference>
<feature type="binding site" evidence="2">
    <location>
        <position position="149"/>
    </location>
    <ligand>
        <name>Fe cation</name>
        <dbReference type="ChEBI" id="CHEBI:24875"/>
        <label>2</label>
    </ligand>
</feature>
<evidence type="ECO:0000256" key="2">
    <source>
        <dbReference type="PIRSR" id="PIRSR004789-51"/>
    </source>
</evidence>
<protein>
    <submittedName>
        <fullName evidence="3">TIGR00282 family metallophosphoesterase</fullName>
    </submittedName>
</protein>
<keyword evidence="2" id="KW-0479">Metal-binding</keyword>
<dbReference type="PIRSF" id="PIRSF004789">
    <property type="entry name" value="DR1281"/>
    <property type="match status" value="1"/>
</dbReference>
<dbReference type="PANTHER" id="PTHR36303">
    <property type="entry name" value="2',3'-CYCLIC-NUCLEOTIDE 2'-PHOSPHODIESTERASE"/>
    <property type="match status" value="1"/>
</dbReference>
<comment type="caution">
    <text evidence="3">The sequence shown here is derived from an EMBL/GenBank/DDBJ whole genome shotgun (WGS) entry which is preliminary data.</text>
</comment>
<gene>
    <name evidence="3" type="ORF">IAG03_00955</name>
</gene>
<dbReference type="InterPro" id="IPR029052">
    <property type="entry name" value="Metallo-depent_PP-like"/>
</dbReference>
<feature type="active site" description="Proton donor" evidence="1">
    <location>
        <position position="68"/>
    </location>
</feature>
<feature type="binding site" evidence="2">
    <location>
        <position position="176"/>
    </location>
    <ligand>
        <name>Fe cation</name>
        <dbReference type="ChEBI" id="CHEBI:24875"/>
        <label>1</label>
    </ligand>
</feature>
<feature type="binding site" evidence="2">
    <location>
        <position position="40"/>
    </location>
    <ligand>
        <name>Fe cation</name>
        <dbReference type="ChEBI" id="CHEBI:24875"/>
        <label>1</label>
    </ligand>
</feature>
<dbReference type="InterPro" id="IPR005235">
    <property type="entry name" value="YmdB-like"/>
</dbReference>
<dbReference type="Proteomes" id="UP000651482">
    <property type="component" value="Unassembled WGS sequence"/>
</dbReference>
<feature type="binding site" evidence="2">
    <location>
        <position position="8"/>
    </location>
    <ligand>
        <name>Fe cation</name>
        <dbReference type="ChEBI" id="CHEBI:24875"/>
        <label>1</label>
    </ligand>
</feature>
<proteinExistence type="predicted"/>
<feature type="binding site" evidence="2">
    <location>
        <position position="67"/>
    </location>
    <ligand>
        <name>Fe cation</name>
        <dbReference type="ChEBI" id="CHEBI:24875"/>
        <label>2</label>
    </ligand>
</feature>
<reference evidence="3" key="1">
    <citation type="submission" date="2020-08" db="EMBL/GenBank/DDBJ databases">
        <title>Genome public.</title>
        <authorList>
            <person name="Liu C."/>
            <person name="Sun Q."/>
        </authorList>
    </citation>
    <scope>NUCLEOTIDE SEQUENCE</scope>
    <source>
        <strain evidence="3">NSJ-40</strain>
    </source>
</reference>
<feature type="binding site" evidence="2">
    <location>
        <position position="39"/>
    </location>
    <ligand>
        <name>Fe cation</name>
        <dbReference type="ChEBI" id="CHEBI:24875"/>
        <label>1</label>
    </ligand>
</feature>
<keyword evidence="4" id="KW-1185">Reference proteome</keyword>
<dbReference type="AlphaFoldDB" id="A0A926D8Z8"/>
<dbReference type="CDD" id="cd07382">
    <property type="entry name" value="MPP_DR1281"/>
    <property type="match status" value="1"/>
</dbReference>
<evidence type="ECO:0000313" key="4">
    <source>
        <dbReference type="Proteomes" id="UP000651482"/>
    </source>
</evidence>
<sequence length="256" mass="28129">MKILCVGDVVGSIGCRFLRSRLPRLKREKAIDAVVVNGENSADGNGITPDSAEDLFASGADVITTGNHVFRRKEIYSMLEEHAFLLRPANFPASAPGRGVCILDRGKYQIGVINLMGTAFMENLRSPFETMDQLLRETELPKTVILDFHAEATGEKRALAFYLDGKLSAVFGTHTHVPTADETILPNGTGYLTDVGMTGPILSVLGVKPEQVIEKYLSHMPVRFSVPEGDCRMDAVLFEIDEKTGKTRSVERLNLF</sequence>
<evidence type="ECO:0000256" key="1">
    <source>
        <dbReference type="PIRSR" id="PIRSR004789-50"/>
    </source>
</evidence>
<organism evidence="3 4">
    <name type="scientific">Yeguia hominis</name>
    <dbReference type="NCBI Taxonomy" id="2763662"/>
    <lineage>
        <taxon>Bacteria</taxon>
        <taxon>Bacillati</taxon>
        <taxon>Bacillota</taxon>
        <taxon>Clostridia</taxon>
        <taxon>Eubacteriales</taxon>
        <taxon>Yeguiaceae</taxon>
        <taxon>Yeguia</taxon>
    </lineage>
</organism>
<name>A0A926D8Z8_9FIRM</name>
<dbReference type="GO" id="GO:0004113">
    <property type="term" value="F:2',3'-cyclic-nucleotide 3'-phosphodiesterase activity"/>
    <property type="evidence" value="ECO:0007669"/>
    <property type="project" value="TreeGrafter"/>
</dbReference>
<feature type="binding site" evidence="2">
    <location>
        <position position="174"/>
    </location>
    <ligand>
        <name>Fe cation</name>
        <dbReference type="ChEBI" id="CHEBI:24875"/>
        <label>2</label>
    </ligand>
</feature>
<accession>A0A926D8Z8</accession>
<dbReference type="RefSeq" id="WP_249317794.1">
    <property type="nucleotide sequence ID" value="NZ_JACRSN010000001.1"/>
</dbReference>
<feature type="binding site" evidence="2">
    <location>
        <position position="39"/>
    </location>
    <ligand>
        <name>Fe cation</name>
        <dbReference type="ChEBI" id="CHEBI:24875"/>
        <label>2</label>
    </ligand>
</feature>
<dbReference type="Gene3D" id="3.60.21.10">
    <property type="match status" value="1"/>
</dbReference>
<evidence type="ECO:0000313" key="3">
    <source>
        <dbReference type="EMBL" id="MBC8532590.1"/>
    </source>
</evidence>